<reference evidence="1" key="1">
    <citation type="submission" date="2020-07" db="EMBL/GenBank/DDBJ databases">
        <title>Multicomponent nature underlies the extraordinary mechanical properties of spider dragline silk.</title>
        <authorList>
            <person name="Kono N."/>
            <person name="Nakamura H."/>
            <person name="Mori M."/>
            <person name="Yoshida Y."/>
            <person name="Ohtoshi R."/>
            <person name="Malay A.D."/>
            <person name="Moran D.A.P."/>
            <person name="Tomita M."/>
            <person name="Numata K."/>
            <person name="Arakawa K."/>
        </authorList>
    </citation>
    <scope>NUCLEOTIDE SEQUENCE</scope>
</reference>
<evidence type="ECO:0000313" key="2">
    <source>
        <dbReference type="Proteomes" id="UP000887116"/>
    </source>
</evidence>
<dbReference type="InterPro" id="IPR036397">
    <property type="entry name" value="RNaseH_sf"/>
</dbReference>
<comment type="caution">
    <text evidence="1">The sequence shown here is derived from an EMBL/GenBank/DDBJ whole genome shotgun (WGS) entry which is preliminary data.</text>
</comment>
<organism evidence="1 2">
    <name type="scientific">Trichonephila clavata</name>
    <name type="common">Joro spider</name>
    <name type="synonym">Nephila clavata</name>
    <dbReference type="NCBI Taxonomy" id="2740835"/>
    <lineage>
        <taxon>Eukaryota</taxon>
        <taxon>Metazoa</taxon>
        <taxon>Ecdysozoa</taxon>
        <taxon>Arthropoda</taxon>
        <taxon>Chelicerata</taxon>
        <taxon>Arachnida</taxon>
        <taxon>Araneae</taxon>
        <taxon>Araneomorphae</taxon>
        <taxon>Entelegynae</taxon>
        <taxon>Araneoidea</taxon>
        <taxon>Nephilidae</taxon>
        <taxon>Trichonephila</taxon>
    </lineage>
</organism>
<dbReference type="Proteomes" id="UP000887116">
    <property type="component" value="Unassembled WGS sequence"/>
</dbReference>
<dbReference type="Gene3D" id="3.30.420.10">
    <property type="entry name" value="Ribonuclease H-like superfamily/Ribonuclease H"/>
    <property type="match status" value="1"/>
</dbReference>
<protein>
    <submittedName>
        <fullName evidence="1">Uncharacterized protein</fullName>
    </submittedName>
</protein>
<dbReference type="AlphaFoldDB" id="A0A8X6KZ34"/>
<dbReference type="EMBL" id="BMAO01023915">
    <property type="protein sequence ID" value="GFQ91790.1"/>
    <property type="molecule type" value="Genomic_DNA"/>
</dbReference>
<sequence length="134" mass="15650">MNWGYSKGFGEGINSSRFMQDRAQPHRTAALFDVINKYFHYRIIALDYQMHSHRSLEWSPYSPLIFFLLGYVKHQIYRYKSQTIAKLEQCFSNVCQTVSTGVCKSFLQTATFFDYSDNIVFPKSEDPSLDELCS</sequence>
<evidence type="ECO:0000313" key="1">
    <source>
        <dbReference type="EMBL" id="GFQ91790.1"/>
    </source>
</evidence>
<gene>
    <name evidence="1" type="ORF">TNCT_55791</name>
</gene>
<proteinExistence type="predicted"/>
<accession>A0A8X6KZ34</accession>
<keyword evidence="2" id="KW-1185">Reference proteome</keyword>
<dbReference type="GO" id="GO:0003676">
    <property type="term" value="F:nucleic acid binding"/>
    <property type="evidence" value="ECO:0007669"/>
    <property type="project" value="InterPro"/>
</dbReference>
<name>A0A8X6KZ34_TRICU</name>